<evidence type="ECO:0000256" key="1">
    <source>
        <dbReference type="ARBA" id="ARBA00004613"/>
    </source>
</evidence>
<organism evidence="8 9">
    <name type="scientific">Helobdella robusta</name>
    <name type="common">Californian leech</name>
    <dbReference type="NCBI Taxonomy" id="6412"/>
    <lineage>
        <taxon>Eukaryota</taxon>
        <taxon>Metazoa</taxon>
        <taxon>Spiralia</taxon>
        <taxon>Lophotrochozoa</taxon>
        <taxon>Annelida</taxon>
        <taxon>Clitellata</taxon>
        <taxon>Hirudinea</taxon>
        <taxon>Rhynchobdellida</taxon>
        <taxon>Glossiphoniidae</taxon>
        <taxon>Helobdella</taxon>
    </lineage>
</organism>
<dbReference type="CTD" id="20206045"/>
<dbReference type="FunFam" id="2.20.100.10:FF:000001">
    <property type="entry name" value="semaphorin-5A isoform X1"/>
    <property type="match status" value="1"/>
</dbReference>
<dbReference type="EMBL" id="AMQM01005899">
    <property type="status" value="NOT_ANNOTATED_CDS"/>
    <property type="molecule type" value="Genomic_DNA"/>
</dbReference>
<reference evidence="8" key="3">
    <citation type="submission" date="2015-06" db="UniProtKB">
        <authorList>
            <consortium name="EnsemblMetazoa"/>
        </authorList>
    </citation>
    <scope>IDENTIFICATION</scope>
</reference>
<dbReference type="OrthoDB" id="446173at2759"/>
<dbReference type="InterPro" id="IPR000884">
    <property type="entry name" value="TSP1_rpt"/>
</dbReference>
<dbReference type="InterPro" id="IPR036383">
    <property type="entry name" value="TSP1_rpt_sf"/>
</dbReference>
<keyword evidence="5" id="KW-1015">Disulfide bond</keyword>
<dbReference type="HOGENOM" id="CLU_262328_0_0_1"/>
<dbReference type="KEGG" id="hro:HELRODRAFT_177005"/>
<dbReference type="InterPro" id="IPR052065">
    <property type="entry name" value="Compl_asym_regulator"/>
</dbReference>
<keyword evidence="2" id="KW-0964">Secreted</keyword>
<reference evidence="7 9" key="2">
    <citation type="journal article" date="2013" name="Nature">
        <title>Insights into bilaterian evolution from three spiralian genomes.</title>
        <authorList>
            <person name="Simakov O."/>
            <person name="Marletaz F."/>
            <person name="Cho S.J."/>
            <person name="Edsinger-Gonzales E."/>
            <person name="Havlak P."/>
            <person name="Hellsten U."/>
            <person name="Kuo D.H."/>
            <person name="Larsson T."/>
            <person name="Lv J."/>
            <person name="Arendt D."/>
            <person name="Savage R."/>
            <person name="Osoegawa K."/>
            <person name="de Jong P."/>
            <person name="Grimwood J."/>
            <person name="Chapman J.A."/>
            <person name="Shapiro H."/>
            <person name="Aerts A."/>
            <person name="Otillar R.P."/>
            <person name="Terry A.Y."/>
            <person name="Boore J.L."/>
            <person name="Grigoriev I.V."/>
            <person name="Lindberg D.R."/>
            <person name="Seaver E.C."/>
            <person name="Weisblat D.A."/>
            <person name="Putnam N.H."/>
            <person name="Rokhsar D.S."/>
        </authorList>
    </citation>
    <scope>NUCLEOTIDE SEQUENCE</scope>
</reference>
<dbReference type="EMBL" id="KB097144">
    <property type="protein sequence ID" value="ESN98525.1"/>
    <property type="molecule type" value="Genomic_DNA"/>
</dbReference>
<dbReference type="RefSeq" id="XP_009023467.1">
    <property type="nucleotide sequence ID" value="XM_009025219.1"/>
</dbReference>
<dbReference type="OMA" id="DYTPWDD"/>
<evidence type="ECO:0000256" key="2">
    <source>
        <dbReference type="ARBA" id="ARBA00022525"/>
    </source>
</evidence>
<accession>T1FB46</accession>
<sequence length="1290" mass="137429">MIFNAAVDGQWGAWTAWSTLPMTCTVTGNPEYVTRSRACNNPVPVGDGLYCVGNPNDNKSVTLPRCPVNGGWSQWSQWSQPSMTCSMSGTPEIVSRTRQCNNPAPVADGLPCQGSDTESKSVPMPRCPVNGGWSQWSQWSSPPATCTTTGNQEAVSRTRQCNNPTPVANGMPCSGSDVDSKMVSLPRCSVNGGWSQWSHWSLPPMTCSMSGTPEIVSRTRQCNNPAPVADGLPCQGSDTESKSVPMPICPVNGGWSVWTQWSSVAITCTMTGNQETVTRTRQCNNPTPVGNGQPCFGSNTDSKQTSLPRCAINGAWSTWSKWSSAAVSCSQNDESISVSRIRSCDNPAPSAGGAPCSGSNTDTKTVDLPVCAVNGGWSQWSQWSLPSMTCSMSGTPEMVSRTRQCNNPAPVADGLPCQGSDTESKSVPMPRCPVNGGWSMWGPWSSPSITCSLGASQDLTVTRSRLCNNPIPVGDGMYCVGSDTDSKTVHVERCAVNGAWGSWSRWSSPTVTCTSNGESVMVTRTRMCDSPAPLGSGSPCPGSNTETKSVETPICAVNGAWSSWTLWSPTSVTCTASGSPVYVTRSRMCNNPTPVGDGIPCIGSDTETKSVPMKMCPVNGGWSQWSQWSLPSMTCSMSGTPEMVRRTRQCNNPAPAADGLPCQGSDTETKMVPMKICPVNGGWSMWGPWSSPTITCSIGGSQDLTVIRTRLCNNPTPTGDGMYCVGSDTDSKTVSIKMCAVNGGWSQWSQWSLPSMTCSMSGTPEMVSRTRQCNNPAPAADGLPCQGSDTESKSVSMPICPVNGGWSVWTQWSSVAITCTMTGNQETVIRTRQCNNPTPVGNGQPCFGSNTDSKQTSLPRCAVNGGWSPWSRWSSTAVSCTGNGESVSVSRIRMCDNPTPSGNGQPCVGSNTDTKPVEMQVCAVDGAWSSWSQWSAVSISCTMTGKPEYVSRTRMCNNPAPVGDGLPCNGESAETKSVDVPKCSINGGWSEWSQWTTASATCSSNGQPVSVSRVRKCNNPVPVGFGSMCPGMRKEVKYVHVPDCSVDGAWSSWSPWSAPSVSCNPGGNPVYVSRSRLCNNPVPVGSGLPCYGNSTDSKMVYLPMCSVNGSWSSWGRWSSTAVSCTDTDSPVYVSRVRNCDNPAPSGDDGWDCLGSRSESKPVTLPICAIDGSWGQWGPWTEVPRTPTSDPKLDNFSRTRKCDSPPPSNGGMDCVGPSVDYKSVACTKCSKWTDWTPWGTCGAERPDITTRHRQCLPIKGQCLGHYKEGKSCRSTTTSTTKTPMIQYGKKR</sequence>
<evidence type="ECO:0000313" key="8">
    <source>
        <dbReference type="EnsemblMetazoa" id="HelroP177005"/>
    </source>
</evidence>
<dbReference type="GeneID" id="20206045"/>
<reference evidence="9" key="1">
    <citation type="submission" date="2012-12" db="EMBL/GenBank/DDBJ databases">
        <authorList>
            <person name="Hellsten U."/>
            <person name="Grimwood J."/>
            <person name="Chapman J.A."/>
            <person name="Shapiro H."/>
            <person name="Aerts A."/>
            <person name="Otillar R.P."/>
            <person name="Terry A.Y."/>
            <person name="Boore J.L."/>
            <person name="Simakov O."/>
            <person name="Marletaz F."/>
            <person name="Cho S.-J."/>
            <person name="Edsinger-Gonzales E."/>
            <person name="Havlak P."/>
            <person name="Kuo D.-H."/>
            <person name="Larsson T."/>
            <person name="Lv J."/>
            <person name="Arendt D."/>
            <person name="Savage R."/>
            <person name="Osoegawa K."/>
            <person name="de Jong P."/>
            <person name="Lindberg D.R."/>
            <person name="Seaver E.C."/>
            <person name="Weisblat D.A."/>
            <person name="Putnam N.H."/>
            <person name="Grigoriev I.V."/>
            <person name="Rokhsar D.S."/>
        </authorList>
    </citation>
    <scope>NUCLEOTIDE SEQUENCE</scope>
</reference>
<dbReference type="Gene3D" id="2.20.100.10">
    <property type="entry name" value="Thrombospondin type-1 (TSP1) repeat"/>
    <property type="match status" value="20"/>
</dbReference>
<dbReference type="InParanoid" id="T1FB46"/>
<dbReference type="eggNOG" id="KOG3611">
    <property type="taxonomic scope" value="Eukaryota"/>
</dbReference>
<comment type="subcellular location">
    <subcellularLocation>
        <location evidence="1">Secreted</location>
    </subcellularLocation>
</comment>
<dbReference type="SUPFAM" id="SSF82895">
    <property type="entry name" value="TSP-1 type 1 repeat"/>
    <property type="match status" value="18"/>
</dbReference>
<dbReference type="Proteomes" id="UP000015101">
    <property type="component" value="Unassembled WGS sequence"/>
</dbReference>
<dbReference type="Pfam" id="PF00090">
    <property type="entry name" value="TSP_1"/>
    <property type="match status" value="13"/>
</dbReference>
<evidence type="ECO:0000256" key="4">
    <source>
        <dbReference type="ARBA" id="ARBA00022737"/>
    </source>
</evidence>
<dbReference type="eggNOG" id="KOG4475">
    <property type="taxonomic scope" value="Eukaryota"/>
</dbReference>
<evidence type="ECO:0000313" key="7">
    <source>
        <dbReference type="EMBL" id="ESN98525.1"/>
    </source>
</evidence>
<protein>
    <submittedName>
        <fullName evidence="7 8">Uncharacterized protein</fullName>
    </submittedName>
</protein>
<name>T1FB46_HELRO</name>
<evidence type="ECO:0000256" key="3">
    <source>
        <dbReference type="ARBA" id="ARBA00022729"/>
    </source>
</evidence>
<dbReference type="PANTHER" id="PTHR22906">
    <property type="entry name" value="PROPERDIN"/>
    <property type="match status" value="1"/>
</dbReference>
<feature type="region of interest" description="Disordered" evidence="6">
    <location>
        <begin position="1185"/>
        <end position="1208"/>
    </location>
</feature>
<dbReference type="eggNOG" id="KOG1480">
    <property type="taxonomic scope" value="Eukaryota"/>
</dbReference>
<keyword evidence="9" id="KW-1185">Reference proteome</keyword>
<keyword evidence="4" id="KW-0677">Repeat</keyword>
<dbReference type="STRING" id="6412.T1FB46"/>
<keyword evidence="3" id="KW-0732">Signal</keyword>
<proteinExistence type="predicted"/>
<gene>
    <name evidence="8" type="primary">20206045</name>
    <name evidence="7" type="ORF">HELRODRAFT_177005</name>
</gene>
<feature type="compositionally biased region" description="Basic and acidic residues" evidence="6">
    <location>
        <begin position="1190"/>
        <end position="1202"/>
    </location>
</feature>
<evidence type="ECO:0000313" key="9">
    <source>
        <dbReference type="Proteomes" id="UP000015101"/>
    </source>
</evidence>
<dbReference type="PROSITE" id="PS50092">
    <property type="entry name" value="TSP1"/>
    <property type="match status" value="19"/>
</dbReference>
<dbReference type="EnsemblMetazoa" id="HelroT177005">
    <property type="protein sequence ID" value="HelroP177005"/>
    <property type="gene ID" value="HelroG177005"/>
</dbReference>
<dbReference type="SMART" id="SM00209">
    <property type="entry name" value="TSP1"/>
    <property type="match status" value="20"/>
</dbReference>
<evidence type="ECO:0000256" key="6">
    <source>
        <dbReference type="SAM" id="MobiDB-lite"/>
    </source>
</evidence>
<evidence type="ECO:0000256" key="5">
    <source>
        <dbReference type="ARBA" id="ARBA00023157"/>
    </source>
</evidence>
<dbReference type="PANTHER" id="PTHR22906:SF43">
    <property type="entry name" value="PROPERDIN"/>
    <property type="match status" value="1"/>
</dbReference>